<evidence type="ECO:0008006" key="3">
    <source>
        <dbReference type="Google" id="ProtNLM"/>
    </source>
</evidence>
<evidence type="ECO:0000313" key="2">
    <source>
        <dbReference type="EMBL" id="NEC92299.1"/>
    </source>
</evidence>
<comment type="caution">
    <text evidence="2">The sequence shown here is derived from an EMBL/GenBank/DDBJ whole genome shotgun (WGS) entry which is preliminary data.</text>
</comment>
<name>A0A6B3C6M5_9ACTN</name>
<dbReference type="RefSeq" id="WP_164323823.1">
    <property type="nucleotide sequence ID" value="NZ_JAAGLU010000064.1"/>
</dbReference>
<reference evidence="2" key="1">
    <citation type="submission" date="2020-01" db="EMBL/GenBank/DDBJ databases">
        <title>Insect and environment-associated Actinomycetes.</title>
        <authorList>
            <person name="Currrie C."/>
            <person name="Chevrette M."/>
            <person name="Carlson C."/>
            <person name="Stubbendieck R."/>
            <person name="Wendt-Pienkowski E."/>
        </authorList>
    </citation>
    <scope>NUCLEOTIDE SEQUENCE</scope>
    <source>
        <strain evidence="2">SID12501</strain>
    </source>
</reference>
<evidence type="ECO:0000256" key="1">
    <source>
        <dbReference type="SAM" id="SignalP"/>
    </source>
</evidence>
<sequence length="104" mass="10925">MRHSARAVACVLVLATALAVSGCGVPDSVDSRCAKDSCTVHVHSGSSINLRNLKLNVTEVSDSSVTLGSHGVSVKVSKNLDLRFGGHRFHLVSASNRTADLQIE</sequence>
<accession>A0A6B3C6M5</accession>
<gene>
    <name evidence="2" type="ORF">G3I71_42525</name>
</gene>
<proteinExistence type="predicted"/>
<dbReference type="PROSITE" id="PS51257">
    <property type="entry name" value="PROKAR_LIPOPROTEIN"/>
    <property type="match status" value="1"/>
</dbReference>
<protein>
    <recommendedName>
        <fullName evidence="3">DUF2807 domain-containing protein</fullName>
    </recommendedName>
</protein>
<feature type="signal peptide" evidence="1">
    <location>
        <begin position="1"/>
        <end position="22"/>
    </location>
</feature>
<feature type="chain" id="PRO_5039693966" description="DUF2807 domain-containing protein" evidence="1">
    <location>
        <begin position="23"/>
        <end position="104"/>
    </location>
</feature>
<keyword evidence="1" id="KW-0732">Signal</keyword>
<dbReference type="AlphaFoldDB" id="A0A6B3C6M5"/>
<dbReference type="EMBL" id="JAAGLU010000064">
    <property type="protein sequence ID" value="NEC92299.1"/>
    <property type="molecule type" value="Genomic_DNA"/>
</dbReference>
<organism evidence="2">
    <name type="scientific">Streptomyces sp. SID12501</name>
    <dbReference type="NCBI Taxonomy" id="2706042"/>
    <lineage>
        <taxon>Bacteria</taxon>
        <taxon>Bacillati</taxon>
        <taxon>Actinomycetota</taxon>
        <taxon>Actinomycetes</taxon>
        <taxon>Kitasatosporales</taxon>
        <taxon>Streptomycetaceae</taxon>
        <taxon>Streptomyces</taxon>
    </lineage>
</organism>